<protein>
    <recommendedName>
        <fullName evidence="6">LIM zinc-binding domain-containing protein</fullName>
    </recommendedName>
</protein>
<evidence type="ECO:0000256" key="4">
    <source>
        <dbReference type="PROSITE-ProRule" id="PRU00125"/>
    </source>
</evidence>
<evidence type="ECO:0000313" key="7">
    <source>
        <dbReference type="EMBL" id="KAH0814200.1"/>
    </source>
</evidence>
<evidence type="ECO:0000256" key="3">
    <source>
        <dbReference type="ARBA" id="ARBA00023038"/>
    </source>
</evidence>
<keyword evidence="8" id="KW-1185">Reference proteome</keyword>
<dbReference type="InterPro" id="IPR001781">
    <property type="entry name" value="Znf_LIM"/>
</dbReference>
<dbReference type="Pfam" id="PF00412">
    <property type="entry name" value="LIM"/>
    <property type="match status" value="1"/>
</dbReference>
<dbReference type="CDD" id="cd08368">
    <property type="entry name" value="LIM"/>
    <property type="match status" value="1"/>
</dbReference>
<organism evidence="7 8">
    <name type="scientific">Tenebrio molitor</name>
    <name type="common">Yellow mealworm beetle</name>
    <dbReference type="NCBI Taxonomy" id="7067"/>
    <lineage>
        <taxon>Eukaryota</taxon>
        <taxon>Metazoa</taxon>
        <taxon>Ecdysozoa</taxon>
        <taxon>Arthropoda</taxon>
        <taxon>Hexapoda</taxon>
        <taxon>Insecta</taxon>
        <taxon>Pterygota</taxon>
        <taxon>Neoptera</taxon>
        <taxon>Endopterygota</taxon>
        <taxon>Coleoptera</taxon>
        <taxon>Polyphaga</taxon>
        <taxon>Cucujiformia</taxon>
        <taxon>Tenebrionidae</taxon>
        <taxon>Tenebrio</taxon>
    </lineage>
</organism>
<dbReference type="Gene3D" id="2.10.110.10">
    <property type="entry name" value="Cysteine Rich Protein"/>
    <property type="match status" value="2"/>
</dbReference>
<dbReference type="Proteomes" id="UP000719412">
    <property type="component" value="Unassembled WGS sequence"/>
</dbReference>
<feature type="domain" description="LIM zinc-binding" evidence="6">
    <location>
        <begin position="521"/>
        <end position="581"/>
    </location>
</feature>
<feature type="region of interest" description="Disordered" evidence="5">
    <location>
        <begin position="293"/>
        <end position="317"/>
    </location>
</feature>
<gene>
    <name evidence="7" type="ORF">GEV33_008591</name>
</gene>
<evidence type="ECO:0000313" key="8">
    <source>
        <dbReference type="Proteomes" id="UP000719412"/>
    </source>
</evidence>
<accession>A0A8J6HGH1</accession>
<dbReference type="PANTHER" id="PTHR47326">
    <property type="entry name" value="TRANSPOSABLE ELEMENT TC3 TRANSPOSASE-LIKE PROTEIN"/>
    <property type="match status" value="1"/>
</dbReference>
<evidence type="ECO:0000256" key="2">
    <source>
        <dbReference type="ARBA" id="ARBA00022833"/>
    </source>
</evidence>
<proteinExistence type="predicted"/>
<name>A0A8J6HGH1_TENMO</name>
<dbReference type="PROSITE" id="PS00478">
    <property type="entry name" value="LIM_DOMAIN_1"/>
    <property type="match status" value="1"/>
</dbReference>
<keyword evidence="1 4" id="KW-0479">Metal-binding</keyword>
<dbReference type="GO" id="GO:0046872">
    <property type="term" value="F:metal ion binding"/>
    <property type="evidence" value="ECO:0007669"/>
    <property type="project" value="UniProtKB-KW"/>
</dbReference>
<dbReference type="PANTHER" id="PTHR47326:SF1">
    <property type="entry name" value="HTH PSQ-TYPE DOMAIN-CONTAINING PROTEIN"/>
    <property type="match status" value="1"/>
</dbReference>
<dbReference type="SMART" id="SM00132">
    <property type="entry name" value="LIM"/>
    <property type="match status" value="2"/>
</dbReference>
<dbReference type="AlphaFoldDB" id="A0A8J6HGH1"/>
<reference evidence="7" key="1">
    <citation type="journal article" date="2020" name="J Insects Food Feed">
        <title>The yellow mealworm (Tenebrio molitor) genome: a resource for the emerging insects as food and feed industry.</title>
        <authorList>
            <person name="Eriksson T."/>
            <person name="Andere A."/>
            <person name="Kelstrup H."/>
            <person name="Emery V."/>
            <person name="Picard C."/>
        </authorList>
    </citation>
    <scope>NUCLEOTIDE SEQUENCE</scope>
    <source>
        <strain evidence="7">Stoneville</strain>
        <tissue evidence="7">Whole head</tissue>
    </source>
</reference>
<keyword evidence="3 4" id="KW-0440">LIM domain</keyword>
<keyword evidence="2 4" id="KW-0862">Zinc</keyword>
<evidence type="ECO:0000256" key="5">
    <source>
        <dbReference type="SAM" id="MobiDB-lite"/>
    </source>
</evidence>
<evidence type="ECO:0000259" key="6">
    <source>
        <dbReference type="PROSITE" id="PS50023"/>
    </source>
</evidence>
<comment type="caution">
    <text evidence="7">The sequence shown here is derived from an EMBL/GenBank/DDBJ whole genome shotgun (WGS) entry which is preliminary data.</text>
</comment>
<sequence>MVLSLEQNTFIVMSYYRNGTLQNGEWVYSINACKEEFFAKFPNCNIVEANLIAHIRRVVNRFVATGSVEKGKSVGRPPVNEEIVEDLRQRIEQSPKTSLRKLSLQADVPLSTCQKIVRKNLILYPYKITTLQELRPGDSERRLEYCNWFLNNLNDDRRPAGLYFSLNQHSIETLNFLNTHDSLESLNFHHSVLQSHHLVETPLSEAQPGRKRAPTPEELRRRLPHTFRRIITVHPRATFGPTEPRDVIQARTRSDQYSQYRTLRGAETGQAAPHTEKYTVLLYYSAVKKKCPPEKKHGRSSPVDFHPRPQAVADGTERRTAGKIALNKVWHKGCFCCYNCNRPLHVSTAKIYYGEVFCSCCCPQVQEVYPVKVCRVNSTPSFNPDCCPQPVCCNSSESDYCRPRDVHSCSCIPACCDTTNRCSCGECEDNCFKRIHCRPRSPKPLNYPPRQRSPRCPCSKCCTKNRRRNCQEPPCPVRKKPPCVNNTVACCEGKKKMLFFQPCANNNRCNNNYCCKCCTTERCKRCGEKVFAAEKVLTSYGAYHLGCFSCYCCCKSLCVKTMYEACGEIYCRPGGGVTGCKSGGGDRVSFGQFTPPSVETSK</sequence>
<evidence type="ECO:0000256" key="1">
    <source>
        <dbReference type="ARBA" id="ARBA00022723"/>
    </source>
</evidence>
<dbReference type="EMBL" id="JABDTM020024528">
    <property type="protein sequence ID" value="KAH0814200.1"/>
    <property type="molecule type" value="Genomic_DNA"/>
</dbReference>
<dbReference type="PROSITE" id="PS50023">
    <property type="entry name" value="LIM_DOMAIN_2"/>
    <property type="match status" value="1"/>
</dbReference>
<reference evidence="7" key="2">
    <citation type="submission" date="2021-08" db="EMBL/GenBank/DDBJ databases">
        <authorList>
            <person name="Eriksson T."/>
        </authorList>
    </citation>
    <scope>NUCLEOTIDE SEQUENCE</scope>
    <source>
        <strain evidence="7">Stoneville</strain>
        <tissue evidence="7">Whole head</tissue>
    </source>
</reference>